<evidence type="ECO:0000313" key="3">
    <source>
        <dbReference type="Proteomes" id="UP000181790"/>
    </source>
</evidence>
<keyword evidence="1" id="KW-1133">Transmembrane helix</keyword>
<dbReference type="AlphaFoldDB" id="A0A1S2VQD0"/>
<proteinExistence type="predicted"/>
<dbReference type="EMBL" id="MORL01000002">
    <property type="protein sequence ID" value="OIN60425.1"/>
    <property type="molecule type" value="Genomic_DNA"/>
</dbReference>
<keyword evidence="1" id="KW-0472">Membrane</keyword>
<evidence type="ECO:0000313" key="2">
    <source>
        <dbReference type="EMBL" id="OIN60425.1"/>
    </source>
</evidence>
<keyword evidence="3" id="KW-1185">Reference proteome</keyword>
<keyword evidence="1" id="KW-0812">Transmembrane</keyword>
<reference evidence="2 3" key="1">
    <citation type="submission" date="2016-10" db="EMBL/GenBank/DDBJ databases">
        <title>Arsenicibacter rosenii gen. nov., sp. nov., an efficient arsenic-methylating bacterium isolated from an arsenic-contaminated paddy soil.</title>
        <authorList>
            <person name="Huang K."/>
        </authorList>
    </citation>
    <scope>NUCLEOTIDE SEQUENCE [LARGE SCALE GENOMIC DNA]</scope>
    <source>
        <strain evidence="2 3">SM-1</strain>
    </source>
</reference>
<evidence type="ECO:0000256" key="1">
    <source>
        <dbReference type="SAM" id="Phobius"/>
    </source>
</evidence>
<dbReference type="Proteomes" id="UP000181790">
    <property type="component" value="Unassembled WGS sequence"/>
</dbReference>
<feature type="transmembrane region" description="Helical" evidence="1">
    <location>
        <begin position="148"/>
        <end position="175"/>
    </location>
</feature>
<name>A0A1S2VQD0_9BACT</name>
<sequence>MLRDLSTYLYKIASWKTLLLGGLLYVPFPAYFLSNLEAMINRYAGQPIGPIDLLLFNTEPARILDMVDMYGTEGRQIYAEGELIYDTIYPLTYTFLLCILLSAIYKNRTVTPFDLVNIVPFLFLWTDYLENICIITLLRTHPDTSLTVAAICAILSAVKWGGFFVSLVLILYGLLRRFFVRPVAQPAR</sequence>
<feature type="transmembrane region" description="Helical" evidence="1">
    <location>
        <begin position="83"/>
        <end position="105"/>
    </location>
</feature>
<feature type="transmembrane region" description="Helical" evidence="1">
    <location>
        <begin position="12"/>
        <end position="33"/>
    </location>
</feature>
<accession>A0A1S2VQD0</accession>
<organism evidence="2 3">
    <name type="scientific">Arsenicibacter rosenii</name>
    <dbReference type="NCBI Taxonomy" id="1750698"/>
    <lineage>
        <taxon>Bacteria</taxon>
        <taxon>Pseudomonadati</taxon>
        <taxon>Bacteroidota</taxon>
        <taxon>Cytophagia</taxon>
        <taxon>Cytophagales</taxon>
        <taxon>Spirosomataceae</taxon>
        <taxon>Arsenicibacter</taxon>
    </lineage>
</organism>
<dbReference type="RefSeq" id="WP_071502220.1">
    <property type="nucleotide sequence ID" value="NZ_MORL01000002.1"/>
</dbReference>
<gene>
    <name evidence="2" type="ORF">BLX24_06280</name>
</gene>
<dbReference type="OrthoDB" id="2607915at2"/>
<protein>
    <submittedName>
        <fullName evidence="2">Uncharacterized protein</fullName>
    </submittedName>
</protein>
<comment type="caution">
    <text evidence="2">The sequence shown here is derived from an EMBL/GenBank/DDBJ whole genome shotgun (WGS) entry which is preliminary data.</text>
</comment>